<dbReference type="PROSITE" id="PS00650">
    <property type="entry name" value="G_PROTEIN_RECEP_F2_2"/>
    <property type="match status" value="1"/>
</dbReference>
<evidence type="ECO:0000256" key="10">
    <source>
        <dbReference type="ARBA" id="ARBA00023224"/>
    </source>
</evidence>
<evidence type="ECO:0000259" key="12">
    <source>
        <dbReference type="PROSITE" id="PS50227"/>
    </source>
</evidence>
<dbReference type="Pfam" id="PF00002">
    <property type="entry name" value="7tm_2"/>
    <property type="match status" value="1"/>
</dbReference>
<dbReference type="InterPro" id="IPR000832">
    <property type="entry name" value="GPCR_2_secretin-like"/>
</dbReference>
<dbReference type="EMBL" id="CANHGI010000003">
    <property type="protein sequence ID" value="CAI5445790.1"/>
    <property type="molecule type" value="Genomic_DNA"/>
</dbReference>
<evidence type="ECO:0000256" key="3">
    <source>
        <dbReference type="ARBA" id="ARBA00022475"/>
    </source>
</evidence>
<keyword evidence="8" id="KW-0675">Receptor</keyword>
<sequence length="511" mass="58616">MQHLSILYPDTVGLNSSTMCQFSKHGEALPNQFESFSCSACLFFIFLFNVNTYQHSYKIRMCPNGLMICPDHIYRTTGECHCGNRKYVYNVPEYSLNRDAITPIKYLHMENPSLPPGFEIHTQECCSAAKSCCEYQIENPSKERCGSTWDGYDCFAASQPGEVHQKTCPSYIYGGLRPDLNDGYHKSQRICLEDGWRGNWTDYQDCTETSAIEIVFSAGVITYTISVVVVLPAVLLLTLMRPIRTQPMFILHRHLLISFLAYGAINVFTAVVYLNLNSDHTTDNILCRFIFSLQLRFLRISNFSWMLAEGVYLYRLLHTAQSDGDNLLIYKLICWGVPATITAIYMMVRGLNDDQSLCWIENSSVLWIEWMIILPSLLAMLVNVLLLTLVMYILVKKLRCDPHLERMQYRKAVRGALLLIPVFGVQQLLTIYRLRNVVYQTIDVSLNGLQGLFVALIVCYTNRSVLECCEKYWNSRREKRALGAECRQRMSIQETGKLLLLKSPDRNELSP</sequence>
<evidence type="ECO:0000256" key="11">
    <source>
        <dbReference type="SAM" id="Phobius"/>
    </source>
</evidence>
<dbReference type="InterPro" id="IPR036445">
    <property type="entry name" value="GPCR_2_extracell_dom_sf"/>
</dbReference>
<evidence type="ECO:0000256" key="2">
    <source>
        <dbReference type="ARBA" id="ARBA00005314"/>
    </source>
</evidence>
<evidence type="ECO:0000256" key="1">
    <source>
        <dbReference type="ARBA" id="ARBA00004651"/>
    </source>
</evidence>
<accession>A0A9P1IIQ0</accession>
<keyword evidence="10" id="KW-0807">Transducer</keyword>
<dbReference type="Pfam" id="PF02793">
    <property type="entry name" value="HRM"/>
    <property type="match status" value="1"/>
</dbReference>
<feature type="domain" description="G-protein coupled receptors family 2 profile 2" evidence="13">
    <location>
        <begin position="215"/>
        <end position="462"/>
    </location>
</feature>
<dbReference type="PANTHER" id="PTHR45620:SF42">
    <property type="entry name" value="G-PROTEIN COUPLED RECEPTOR SEB-2"/>
    <property type="match status" value="1"/>
</dbReference>
<dbReference type="PROSITE" id="PS00649">
    <property type="entry name" value="G_PROTEIN_RECEP_F2_1"/>
    <property type="match status" value="1"/>
</dbReference>
<feature type="domain" description="G-protein coupled receptors family 2 profile 1" evidence="12">
    <location>
        <begin position="132"/>
        <end position="210"/>
    </location>
</feature>
<proteinExistence type="inferred from homology"/>
<dbReference type="SMART" id="SM00008">
    <property type="entry name" value="HormR"/>
    <property type="match status" value="1"/>
</dbReference>
<name>A0A9P1IIQ0_9PELO</name>
<protein>
    <recommendedName>
        <fullName evidence="16">G-protein coupled receptors family 2 profile 2 domain-containing protein</fullName>
    </recommendedName>
</protein>
<comment type="similarity">
    <text evidence="2">Belongs to the G-protein coupled receptor 2 family.</text>
</comment>
<keyword evidence="9" id="KW-0325">Glycoprotein</keyword>
<dbReference type="Gene3D" id="4.10.1240.10">
    <property type="entry name" value="GPCR, family 2, extracellular hormone receptor domain"/>
    <property type="match status" value="1"/>
</dbReference>
<feature type="transmembrane region" description="Helical" evidence="11">
    <location>
        <begin position="368"/>
        <end position="395"/>
    </location>
</feature>
<dbReference type="PANTHER" id="PTHR45620">
    <property type="entry name" value="PDF RECEPTOR-LIKE PROTEIN-RELATED"/>
    <property type="match status" value="1"/>
</dbReference>
<feature type="transmembrane region" description="Helical" evidence="11">
    <location>
        <begin position="328"/>
        <end position="348"/>
    </location>
</feature>
<feature type="transmembrane region" description="Helical" evidence="11">
    <location>
        <begin position="416"/>
        <end position="434"/>
    </location>
</feature>
<comment type="subcellular location">
    <subcellularLocation>
        <location evidence="1">Cell membrane</location>
        <topology evidence="1">Multi-pass membrane protein</topology>
    </subcellularLocation>
</comment>
<dbReference type="PRINTS" id="PR00249">
    <property type="entry name" value="GPCRSECRETIN"/>
</dbReference>
<dbReference type="AlphaFoldDB" id="A0A9P1IIQ0"/>
<comment type="caution">
    <text evidence="14">The sequence shown here is derived from an EMBL/GenBank/DDBJ whole genome shotgun (WGS) entry which is preliminary data.</text>
</comment>
<evidence type="ECO:0000313" key="14">
    <source>
        <dbReference type="EMBL" id="CAI5445790.1"/>
    </source>
</evidence>
<dbReference type="InterPro" id="IPR050332">
    <property type="entry name" value="GPCR_2"/>
</dbReference>
<evidence type="ECO:0000259" key="13">
    <source>
        <dbReference type="PROSITE" id="PS50261"/>
    </source>
</evidence>
<evidence type="ECO:0000313" key="15">
    <source>
        <dbReference type="Proteomes" id="UP001152747"/>
    </source>
</evidence>
<dbReference type="GO" id="GO:0007166">
    <property type="term" value="P:cell surface receptor signaling pathway"/>
    <property type="evidence" value="ECO:0007669"/>
    <property type="project" value="InterPro"/>
</dbReference>
<dbReference type="InterPro" id="IPR001879">
    <property type="entry name" value="GPCR_2_extracellular_dom"/>
</dbReference>
<dbReference type="GO" id="GO:0007188">
    <property type="term" value="P:adenylate cyclase-modulating G protein-coupled receptor signaling pathway"/>
    <property type="evidence" value="ECO:0007669"/>
    <property type="project" value="TreeGrafter"/>
</dbReference>
<evidence type="ECO:0000256" key="5">
    <source>
        <dbReference type="ARBA" id="ARBA00022989"/>
    </source>
</evidence>
<evidence type="ECO:0000256" key="9">
    <source>
        <dbReference type="ARBA" id="ARBA00023180"/>
    </source>
</evidence>
<evidence type="ECO:0000256" key="7">
    <source>
        <dbReference type="ARBA" id="ARBA00023136"/>
    </source>
</evidence>
<feature type="transmembrane region" description="Helical" evidence="11">
    <location>
        <begin position="446"/>
        <end position="466"/>
    </location>
</feature>
<evidence type="ECO:0000256" key="6">
    <source>
        <dbReference type="ARBA" id="ARBA00023040"/>
    </source>
</evidence>
<keyword evidence="15" id="KW-1185">Reference proteome</keyword>
<dbReference type="GO" id="GO:0008528">
    <property type="term" value="F:G protein-coupled peptide receptor activity"/>
    <property type="evidence" value="ECO:0007669"/>
    <property type="project" value="TreeGrafter"/>
</dbReference>
<dbReference type="PROSITE" id="PS50261">
    <property type="entry name" value="G_PROTEIN_RECEP_F2_4"/>
    <property type="match status" value="1"/>
</dbReference>
<keyword evidence="3" id="KW-1003">Cell membrane</keyword>
<feature type="transmembrane region" description="Helical" evidence="11">
    <location>
        <begin position="251"/>
        <end position="276"/>
    </location>
</feature>
<dbReference type="OrthoDB" id="16753at2759"/>
<evidence type="ECO:0000256" key="4">
    <source>
        <dbReference type="ARBA" id="ARBA00022692"/>
    </source>
</evidence>
<organism evidence="14 15">
    <name type="scientific">Caenorhabditis angaria</name>
    <dbReference type="NCBI Taxonomy" id="860376"/>
    <lineage>
        <taxon>Eukaryota</taxon>
        <taxon>Metazoa</taxon>
        <taxon>Ecdysozoa</taxon>
        <taxon>Nematoda</taxon>
        <taxon>Chromadorea</taxon>
        <taxon>Rhabditida</taxon>
        <taxon>Rhabditina</taxon>
        <taxon>Rhabditomorpha</taxon>
        <taxon>Rhabditoidea</taxon>
        <taxon>Rhabditidae</taxon>
        <taxon>Peloderinae</taxon>
        <taxon>Caenorhabditis</taxon>
    </lineage>
</organism>
<dbReference type="Proteomes" id="UP001152747">
    <property type="component" value="Unassembled WGS sequence"/>
</dbReference>
<keyword evidence="7 11" id="KW-0472">Membrane</keyword>
<dbReference type="InterPro" id="IPR017981">
    <property type="entry name" value="GPCR_2-like_7TM"/>
</dbReference>
<keyword evidence="4 11" id="KW-0812">Transmembrane</keyword>
<evidence type="ECO:0000256" key="8">
    <source>
        <dbReference type="ARBA" id="ARBA00023170"/>
    </source>
</evidence>
<gene>
    <name evidence="14" type="ORF">CAMP_LOCUS8427</name>
</gene>
<dbReference type="PROSITE" id="PS50227">
    <property type="entry name" value="G_PROTEIN_RECEP_F2_3"/>
    <property type="match status" value="1"/>
</dbReference>
<reference evidence="14" key="1">
    <citation type="submission" date="2022-11" db="EMBL/GenBank/DDBJ databases">
        <authorList>
            <person name="Kikuchi T."/>
        </authorList>
    </citation>
    <scope>NUCLEOTIDE SEQUENCE</scope>
    <source>
        <strain evidence="14">PS1010</strain>
    </source>
</reference>
<dbReference type="Gene3D" id="1.20.1070.10">
    <property type="entry name" value="Rhodopsin 7-helix transmembrane proteins"/>
    <property type="match status" value="1"/>
</dbReference>
<keyword evidence="5 11" id="KW-1133">Transmembrane helix</keyword>
<evidence type="ECO:0008006" key="16">
    <source>
        <dbReference type="Google" id="ProtNLM"/>
    </source>
</evidence>
<feature type="transmembrane region" description="Helical" evidence="11">
    <location>
        <begin position="214"/>
        <end position="239"/>
    </location>
</feature>
<dbReference type="InterPro" id="IPR017983">
    <property type="entry name" value="GPCR_2_secretin-like_CS"/>
</dbReference>
<keyword evidence="6" id="KW-0297">G-protein coupled receptor</keyword>
<dbReference type="GO" id="GO:0005886">
    <property type="term" value="C:plasma membrane"/>
    <property type="evidence" value="ECO:0007669"/>
    <property type="project" value="UniProtKB-SubCell"/>
</dbReference>
<dbReference type="SUPFAM" id="SSF111418">
    <property type="entry name" value="Hormone receptor domain"/>
    <property type="match status" value="1"/>
</dbReference>